<dbReference type="InterPro" id="IPR043504">
    <property type="entry name" value="Peptidase_S1_PA_chymotrypsin"/>
</dbReference>
<accession>A0A132NAB4</accession>
<keyword evidence="3" id="KW-1185">Reference proteome</keyword>
<sequence>MHAFGVAIRRPLGKAGSPYAGQILDKIGRTTGWTYGKVTGTCVDVNQAGSDITLLGQDIVAAGSGGGDSGSPVFYWHGGNEVTLYGLLWGGSSDLFVFSNMYNIEKELGNLGVR</sequence>
<keyword evidence="1" id="KW-0720">Serine protease</keyword>
<dbReference type="SUPFAM" id="SSF50494">
    <property type="entry name" value="Trypsin-like serine proteases"/>
    <property type="match status" value="1"/>
</dbReference>
<dbReference type="InterPro" id="IPR009003">
    <property type="entry name" value="Peptidase_S1_PA"/>
</dbReference>
<dbReference type="Gene3D" id="2.40.10.10">
    <property type="entry name" value="Trypsin-like serine proteases"/>
    <property type="match status" value="1"/>
</dbReference>
<evidence type="ECO:0000313" key="3">
    <source>
        <dbReference type="Proteomes" id="UP000243024"/>
    </source>
</evidence>
<evidence type="ECO:0000256" key="1">
    <source>
        <dbReference type="ARBA" id="ARBA00022825"/>
    </source>
</evidence>
<dbReference type="EMBL" id="JXBB01000005">
    <property type="protein sequence ID" value="OAR05104.1"/>
    <property type="molecule type" value="Genomic_DNA"/>
</dbReference>
<organism evidence="2 3">
    <name type="scientific">Hydrogenibacillus schlegelii</name>
    <name type="common">Bacillus schlegelii</name>
    <dbReference type="NCBI Taxonomy" id="1484"/>
    <lineage>
        <taxon>Bacteria</taxon>
        <taxon>Bacillati</taxon>
        <taxon>Bacillota</taxon>
        <taxon>Bacilli</taxon>
        <taxon>Bacillales</taxon>
        <taxon>Bacillales Family X. Incertae Sedis</taxon>
        <taxon>Hydrogenibacillus</taxon>
    </lineage>
</organism>
<protein>
    <recommendedName>
        <fullName evidence="4">Peptidase S1 domain-containing protein</fullName>
    </recommendedName>
</protein>
<evidence type="ECO:0008006" key="4">
    <source>
        <dbReference type="Google" id="ProtNLM"/>
    </source>
</evidence>
<evidence type="ECO:0000313" key="2">
    <source>
        <dbReference type="EMBL" id="OAR05104.1"/>
    </source>
</evidence>
<name>A0A132NAB4_HYDSH</name>
<dbReference type="Proteomes" id="UP000243024">
    <property type="component" value="Unassembled WGS sequence"/>
</dbReference>
<proteinExistence type="predicted"/>
<dbReference type="AlphaFoldDB" id="A0A132NAB4"/>
<keyword evidence="1" id="KW-0645">Protease</keyword>
<dbReference type="GO" id="GO:0008236">
    <property type="term" value="F:serine-type peptidase activity"/>
    <property type="evidence" value="ECO:0007669"/>
    <property type="project" value="UniProtKB-KW"/>
</dbReference>
<reference evidence="2 3" key="1">
    <citation type="submission" date="2015-09" db="EMBL/GenBank/DDBJ databases">
        <title>Draft genome sequence of Hydrogenibacillus schlegelii DSM 2000.</title>
        <authorList>
            <person name="Hemp J."/>
        </authorList>
    </citation>
    <scope>NUCLEOTIDE SEQUENCE [LARGE SCALE GENOMIC DNA]</scope>
    <source>
        <strain evidence="2 3">MA 48</strain>
    </source>
</reference>
<keyword evidence="1" id="KW-0378">Hydrolase</keyword>
<comment type="caution">
    <text evidence="2">The sequence shown here is derived from an EMBL/GenBank/DDBJ whole genome shotgun (WGS) entry which is preliminary data.</text>
</comment>
<gene>
    <name evidence="2" type="ORF">SA87_06290</name>
</gene>